<feature type="region of interest" description="Disordered" evidence="10">
    <location>
        <begin position="60"/>
        <end position="83"/>
    </location>
</feature>
<organism evidence="11 12">
    <name type="scientific">Owenia fusiformis</name>
    <name type="common">Polychaete worm</name>
    <dbReference type="NCBI Taxonomy" id="6347"/>
    <lineage>
        <taxon>Eukaryota</taxon>
        <taxon>Metazoa</taxon>
        <taxon>Spiralia</taxon>
        <taxon>Lophotrochozoa</taxon>
        <taxon>Annelida</taxon>
        <taxon>Polychaeta</taxon>
        <taxon>Sedentaria</taxon>
        <taxon>Canalipalpata</taxon>
        <taxon>Sabellida</taxon>
        <taxon>Oweniida</taxon>
        <taxon>Oweniidae</taxon>
        <taxon>Owenia</taxon>
    </lineage>
</organism>
<evidence type="ECO:0000256" key="6">
    <source>
        <dbReference type="ARBA" id="ARBA00023015"/>
    </source>
</evidence>
<feature type="region of interest" description="Disordered" evidence="10">
    <location>
        <begin position="1"/>
        <end position="48"/>
    </location>
</feature>
<keyword evidence="8" id="KW-0804">Transcription</keyword>
<keyword evidence="9" id="KW-0539">Nucleus</keyword>
<dbReference type="FunFam" id="3.30.160.60:FF:000072">
    <property type="entry name" value="zinc finger protein 143 isoform X1"/>
    <property type="match status" value="1"/>
</dbReference>
<dbReference type="InterPro" id="IPR036236">
    <property type="entry name" value="Znf_C2H2_sf"/>
</dbReference>
<feature type="compositionally biased region" description="Basic and acidic residues" evidence="10">
    <location>
        <begin position="1"/>
        <end position="11"/>
    </location>
</feature>
<evidence type="ECO:0000256" key="2">
    <source>
        <dbReference type="ARBA" id="ARBA00022723"/>
    </source>
</evidence>
<keyword evidence="3" id="KW-0677">Repeat</keyword>
<dbReference type="PANTHER" id="PTHR14003:SF19">
    <property type="entry name" value="YY2 TRANSCRIPTION FACTOR"/>
    <property type="match status" value="1"/>
</dbReference>
<accession>A0A8J1XWF3</accession>
<keyword evidence="5" id="KW-0862">Zinc</keyword>
<evidence type="ECO:0000256" key="5">
    <source>
        <dbReference type="ARBA" id="ARBA00022833"/>
    </source>
</evidence>
<dbReference type="PANTHER" id="PTHR14003">
    <property type="entry name" value="TRANSCRIPTIONAL REPRESSOR PROTEIN YY"/>
    <property type="match status" value="1"/>
</dbReference>
<dbReference type="PROSITE" id="PS00028">
    <property type="entry name" value="ZINC_FINGER_C2H2_1"/>
    <property type="match status" value="6"/>
</dbReference>
<dbReference type="FunFam" id="3.30.160.60:FF:000125">
    <property type="entry name" value="Putative zinc finger protein 143"/>
    <property type="match status" value="3"/>
</dbReference>
<evidence type="ECO:0000313" key="11">
    <source>
        <dbReference type="EMBL" id="CAH1786690.1"/>
    </source>
</evidence>
<dbReference type="FunFam" id="3.30.160.60:FF:000236">
    <property type="entry name" value="zinc finger protein 143 isoform X1"/>
    <property type="match status" value="1"/>
</dbReference>
<dbReference type="Proteomes" id="UP000749559">
    <property type="component" value="Unassembled WGS sequence"/>
</dbReference>
<comment type="subcellular location">
    <subcellularLocation>
        <location evidence="1">Nucleus</location>
    </subcellularLocation>
</comment>
<evidence type="ECO:0000256" key="9">
    <source>
        <dbReference type="ARBA" id="ARBA00023242"/>
    </source>
</evidence>
<name>A0A8J1XWF3_OWEFU</name>
<keyword evidence="2" id="KW-0479">Metal-binding</keyword>
<sequence length="650" mass="70447">MEGESSSHEEIGELEDQGTNETYQHDPEEDLSATGLDSAEGTSGGDMMGIHGLLLQAQQNASVDQENDANVMGEHPAGVDSTQDQLQLESMANQSVHTVTLEDGSTAYIQHNKGDEKVAEGQTIQLADGSTAVVQKVAETAAEVDPEPEAEPDGTKFIDGQAVQLEDGTTVYIHSTPKAGLQAVQLEDGTTAYISQTPPDQLLPEPTQVNNTVDQNTVTLEITPDGQFKTQDTNGTVKKFVSKEEADLALARQQYSERAIVMTEKVFKCDFPQCGKMYTTSHHLKVHERNHTGQKPFKCQCGKTFATGYGLKSHTRIHTGEKPYKCPDEHCNKCFKTSGDMQKHVRTHTGERPFKCPFEGCHRAFTTSNIRKVHIRTHTGERPYICEEEGCGRAFASATNYKNHVRIHTGEKPYVCTVQGCGKRFTEYSSLYKHHVVHTHTKPYICNHCGKNYRQTSTLAMHKRTAHNDDTGVEEATGVQIYPPTNHQITIGGLNDGSQGPAAKKQKLDFQGSSEGGTGPGEEGDGNLVINTSESGAQQIQMVGNNPVLSGAGGSQTMVIQANSTQLQPLMQQMVNLGGDQQIFVVTDPAQIQALQSMSVPVSVSTQIASESSATDSHNKHPAVIATAAESMSTGTISVADNEQTIVYTD</sequence>
<keyword evidence="6" id="KW-0805">Transcription regulation</keyword>
<evidence type="ECO:0000256" key="8">
    <source>
        <dbReference type="ARBA" id="ARBA00023163"/>
    </source>
</evidence>
<dbReference type="Gene3D" id="3.30.160.60">
    <property type="entry name" value="Classic Zinc Finger"/>
    <property type="match status" value="7"/>
</dbReference>
<dbReference type="GO" id="GO:0000978">
    <property type="term" value="F:RNA polymerase II cis-regulatory region sequence-specific DNA binding"/>
    <property type="evidence" value="ECO:0007669"/>
    <property type="project" value="TreeGrafter"/>
</dbReference>
<evidence type="ECO:0000256" key="3">
    <source>
        <dbReference type="ARBA" id="ARBA00022737"/>
    </source>
</evidence>
<dbReference type="GO" id="GO:0000785">
    <property type="term" value="C:chromatin"/>
    <property type="evidence" value="ECO:0007669"/>
    <property type="project" value="TreeGrafter"/>
</dbReference>
<dbReference type="EMBL" id="CAIIXF020000006">
    <property type="protein sequence ID" value="CAH1786690.1"/>
    <property type="molecule type" value="Genomic_DNA"/>
</dbReference>
<dbReference type="GO" id="GO:0000981">
    <property type="term" value="F:DNA-binding transcription factor activity, RNA polymerase II-specific"/>
    <property type="evidence" value="ECO:0007669"/>
    <property type="project" value="TreeGrafter"/>
</dbReference>
<keyword evidence="12" id="KW-1185">Reference proteome</keyword>
<dbReference type="PROSITE" id="PS50157">
    <property type="entry name" value="ZINC_FINGER_C2H2_2"/>
    <property type="match status" value="7"/>
</dbReference>
<keyword evidence="4" id="KW-0863">Zinc-finger</keyword>
<dbReference type="InterPro" id="IPR013087">
    <property type="entry name" value="Znf_C2H2_type"/>
</dbReference>
<evidence type="ECO:0000313" key="12">
    <source>
        <dbReference type="Proteomes" id="UP000749559"/>
    </source>
</evidence>
<comment type="caution">
    <text evidence="11">The sequence shown here is derived from an EMBL/GenBank/DDBJ whole genome shotgun (WGS) entry which is preliminary data.</text>
</comment>
<dbReference type="FunFam" id="3.30.160.60:FF:000071">
    <property type="entry name" value="Putative zinc finger protein 143"/>
    <property type="match status" value="1"/>
</dbReference>
<dbReference type="Pfam" id="PF00096">
    <property type="entry name" value="zf-C2H2"/>
    <property type="match status" value="5"/>
</dbReference>
<protein>
    <submittedName>
        <fullName evidence="11">Uncharacterized protein</fullName>
    </submittedName>
</protein>
<dbReference type="AlphaFoldDB" id="A0A8J1XWF3"/>
<evidence type="ECO:0000256" key="1">
    <source>
        <dbReference type="ARBA" id="ARBA00004123"/>
    </source>
</evidence>
<dbReference type="SMART" id="SM00355">
    <property type="entry name" value="ZnF_C2H2"/>
    <property type="match status" value="7"/>
</dbReference>
<evidence type="ECO:0000256" key="7">
    <source>
        <dbReference type="ARBA" id="ARBA00023125"/>
    </source>
</evidence>
<keyword evidence="7" id="KW-0238">DNA-binding</keyword>
<evidence type="ECO:0000256" key="10">
    <source>
        <dbReference type="SAM" id="MobiDB-lite"/>
    </source>
</evidence>
<evidence type="ECO:0000256" key="4">
    <source>
        <dbReference type="ARBA" id="ARBA00022771"/>
    </source>
</evidence>
<dbReference type="OrthoDB" id="6077919at2759"/>
<dbReference type="GO" id="GO:0005667">
    <property type="term" value="C:transcription regulator complex"/>
    <property type="evidence" value="ECO:0007669"/>
    <property type="project" value="TreeGrafter"/>
</dbReference>
<feature type="region of interest" description="Disordered" evidence="10">
    <location>
        <begin position="485"/>
        <end position="526"/>
    </location>
</feature>
<reference evidence="11" key="1">
    <citation type="submission" date="2022-03" db="EMBL/GenBank/DDBJ databases">
        <authorList>
            <person name="Martin C."/>
        </authorList>
    </citation>
    <scope>NUCLEOTIDE SEQUENCE</scope>
</reference>
<dbReference type="GO" id="GO:0031519">
    <property type="term" value="C:PcG protein complex"/>
    <property type="evidence" value="ECO:0007669"/>
    <property type="project" value="TreeGrafter"/>
</dbReference>
<dbReference type="GO" id="GO:0008270">
    <property type="term" value="F:zinc ion binding"/>
    <property type="evidence" value="ECO:0007669"/>
    <property type="project" value="UniProtKB-KW"/>
</dbReference>
<proteinExistence type="predicted"/>
<gene>
    <name evidence="11" type="ORF">OFUS_LOCUS12533</name>
</gene>
<dbReference type="SUPFAM" id="SSF57667">
    <property type="entry name" value="beta-beta-alpha zinc fingers"/>
    <property type="match status" value="4"/>
</dbReference>
<dbReference type="FunFam" id="3.30.160.60:FF:000710">
    <property type="entry name" value="Zinc finger protein 768"/>
    <property type="match status" value="1"/>
</dbReference>